<keyword evidence="7" id="KW-1185">Reference proteome</keyword>
<dbReference type="EMBL" id="CAJNOQ010007086">
    <property type="protein sequence ID" value="CAF1157287.1"/>
    <property type="molecule type" value="Genomic_DNA"/>
</dbReference>
<evidence type="ECO:0000256" key="3">
    <source>
        <dbReference type="PROSITE-ProRule" id="PRU00339"/>
    </source>
</evidence>
<dbReference type="SUPFAM" id="SSF81901">
    <property type="entry name" value="HCP-like"/>
    <property type="match status" value="1"/>
</dbReference>
<dbReference type="PANTHER" id="PTHR45641:SF19">
    <property type="entry name" value="NEPHROCYSTIN-3"/>
    <property type="match status" value="1"/>
</dbReference>
<dbReference type="PROSITE" id="PS50293">
    <property type="entry name" value="TPR_REGION"/>
    <property type="match status" value="1"/>
</dbReference>
<feature type="repeat" description="TPR" evidence="3">
    <location>
        <begin position="448"/>
        <end position="481"/>
    </location>
</feature>
<feature type="repeat" description="TPR" evidence="3">
    <location>
        <begin position="532"/>
        <end position="565"/>
    </location>
</feature>
<dbReference type="PANTHER" id="PTHR45641">
    <property type="entry name" value="TETRATRICOPEPTIDE REPEAT PROTEIN (AFU_ORTHOLOGUE AFUA_6G03870)"/>
    <property type="match status" value="1"/>
</dbReference>
<dbReference type="Proteomes" id="UP000681722">
    <property type="component" value="Unassembled WGS sequence"/>
</dbReference>
<accession>A0A814TEV9</accession>
<dbReference type="PROSITE" id="PS50005">
    <property type="entry name" value="TPR"/>
    <property type="match status" value="4"/>
</dbReference>
<evidence type="ECO:0000256" key="1">
    <source>
        <dbReference type="ARBA" id="ARBA00022737"/>
    </source>
</evidence>
<dbReference type="EMBL" id="CAJOBC010007084">
    <property type="protein sequence ID" value="CAF3920684.1"/>
    <property type="molecule type" value="Genomic_DNA"/>
</dbReference>
<feature type="repeat" description="TPR" evidence="3">
    <location>
        <begin position="406"/>
        <end position="439"/>
    </location>
</feature>
<evidence type="ECO:0000313" key="7">
    <source>
        <dbReference type="Proteomes" id="UP000663829"/>
    </source>
</evidence>
<keyword evidence="1" id="KW-0677">Repeat</keyword>
<reference evidence="5" key="1">
    <citation type="submission" date="2021-02" db="EMBL/GenBank/DDBJ databases">
        <authorList>
            <person name="Nowell W R."/>
        </authorList>
    </citation>
    <scope>NUCLEOTIDE SEQUENCE</scope>
</reference>
<protein>
    <recommendedName>
        <fullName evidence="8">Kinesin light chain</fullName>
    </recommendedName>
</protein>
<evidence type="ECO:0000256" key="4">
    <source>
        <dbReference type="SAM" id="MobiDB-lite"/>
    </source>
</evidence>
<feature type="region of interest" description="Disordered" evidence="4">
    <location>
        <begin position="592"/>
        <end position="614"/>
    </location>
</feature>
<dbReference type="Pfam" id="PF13424">
    <property type="entry name" value="TPR_12"/>
    <property type="match status" value="3"/>
</dbReference>
<dbReference type="InterPro" id="IPR011990">
    <property type="entry name" value="TPR-like_helical_dom_sf"/>
</dbReference>
<evidence type="ECO:0008006" key="8">
    <source>
        <dbReference type="Google" id="ProtNLM"/>
    </source>
</evidence>
<dbReference type="Gene3D" id="1.25.40.10">
    <property type="entry name" value="Tetratricopeptide repeat domain"/>
    <property type="match status" value="2"/>
</dbReference>
<proteinExistence type="predicted"/>
<dbReference type="Gene3D" id="3.90.176.10">
    <property type="entry name" value="Toxin ADP-ribosyltransferase, Chain A, domain 1"/>
    <property type="match status" value="1"/>
</dbReference>
<keyword evidence="2 3" id="KW-0802">TPR repeat</keyword>
<dbReference type="AlphaFoldDB" id="A0A814TEV9"/>
<feature type="compositionally biased region" description="Polar residues" evidence="4">
    <location>
        <begin position="602"/>
        <end position="614"/>
    </location>
</feature>
<feature type="repeat" description="TPR" evidence="3">
    <location>
        <begin position="490"/>
        <end position="523"/>
    </location>
</feature>
<name>A0A814TEV9_9BILA</name>
<dbReference type="OrthoDB" id="7103806at2759"/>
<evidence type="ECO:0000313" key="6">
    <source>
        <dbReference type="EMBL" id="CAF3920684.1"/>
    </source>
</evidence>
<dbReference type="InterPro" id="IPR019734">
    <property type="entry name" value="TPR_rpt"/>
</dbReference>
<comment type="caution">
    <text evidence="5">The sequence shown here is derived from an EMBL/GenBank/DDBJ whole genome shotgun (WGS) entry which is preliminary data.</text>
</comment>
<organism evidence="5 7">
    <name type="scientific">Didymodactylos carnosus</name>
    <dbReference type="NCBI Taxonomy" id="1234261"/>
    <lineage>
        <taxon>Eukaryota</taxon>
        <taxon>Metazoa</taxon>
        <taxon>Spiralia</taxon>
        <taxon>Gnathifera</taxon>
        <taxon>Rotifera</taxon>
        <taxon>Eurotatoria</taxon>
        <taxon>Bdelloidea</taxon>
        <taxon>Philodinida</taxon>
        <taxon>Philodinidae</taxon>
        <taxon>Didymodactylos</taxon>
    </lineage>
</organism>
<dbReference type="SMART" id="SM00028">
    <property type="entry name" value="TPR"/>
    <property type="match status" value="5"/>
</dbReference>
<evidence type="ECO:0000313" key="5">
    <source>
        <dbReference type="EMBL" id="CAF1157287.1"/>
    </source>
</evidence>
<sequence>MRFKAPNRRKATAKRIEKRKRGEQFLRTDFSITSLPLPADPCSLTTATITTEPLSVSRKRQEAEFMYARFLRDILIEIESSEEEMVKFCLQKCAANQADLKIVEEFELYYDACNAIFWYTRPTFLYRLLNKALREQDIDTLYAFRYFIRDLHLQLKERHGLHQPILAEAATTACPLTSIVTTNNLVVEITETVYRGQLMDNNEFNRKIQDNVGGFFSVSSFLSTTHDRELASFYAGDGSNYVSQSVLFQIDIDTNVNKFPYANISTESAFDQEESEILKVKFFRIQSVDRCEKGVWNVQLKLTGDEDEQLNILRQHMRMNFIFRSPLGNLANLMLEMANYEKAQQYYLLLLEDATARNDHRTLAIVYNNLGFLCDQFHEQAKATEYQQKSLLINLKYLPVTDPSLAITYNNLGETYRNNGDYETALTYYEKALEIDMHSPGPDEELRAICFNNIGMVYHAQKRYSDAIEMYEKCLDIELKILPTNHPSLATTYNNISQIYRSQGNYEKTIEYLQRTLEIQRHSLPSSHILIANVYNNLSLAYYRQRDFRNALDNMKKAFDTYKTTFSLDHPQVTRMLEYIRYFAMELGKWPDEDGDDDNIKENSNNQTNKSHKS</sequence>
<dbReference type="SUPFAM" id="SSF56399">
    <property type="entry name" value="ADP-ribosylation"/>
    <property type="match status" value="1"/>
</dbReference>
<gene>
    <name evidence="5" type="ORF">GPM918_LOCUS21493</name>
    <name evidence="6" type="ORF">SRO942_LOCUS21488</name>
</gene>
<evidence type="ECO:0000256" key="2">
    <source>
        <dbReference type="ARBA" id="ARBA00022803"/>
    </source>
</evidence>
<dbReference type="Proteomes" id="UP000663829">
    <property type="component" value="Unassembled WGS sequence"/>
</dbReference>